<organism evidence="2 3">
    <name type="scientific">Herbaspirillum frisingense GSF30</name>
    <dbReference type="NCBI Taxonomy" id="864073"/>
    <lineage>
        <taxon>Bacteria</taxon>
        <taxon>Pseudomonadati</taxon>
        <taxon>Pseudomonadota</taxon>
        <taxon>Betaproteobacteria</taxon>
        <taxon>Burkholderiales</taxon>
        <taxon>Oxalobacteraceae</taxon>
        <taxon>Herbaspirillum</taxon>
    </lineage>
</organism>
<comment type="caution">
    <text evidence="2">The sequence shown here is derived from an EMBL/GenBank/DDBJ whole genome shotgun (WGS) entry which is preliminary data.</text>
</comment>
<name>A0AAI9IFI5_9BURK</name>
<dbReference type="InterPro" id="IPR050114">
    <property type="entry name" value="UPF0173_UPF0282_UlaG_hydrolase"/>
</dbReference>
<keyword evidence="2" id="KW-0378">Hydrolase</keyword>
<dbReference type="RefSeq" id="WP_006463066.1">
    <property type="nucleotide sequence ID" value="NZ_AEEC02000010.1"/>
</dbReference>
<dbReference type="AlphaFoldDB" id="A0AAI9IFI5"/>
<reference evidence="2 3" key="1">
    <citation type="journal article" date="2013" name="Front. Microbiol.">
        <title>The genome of the endophytic bacterium H. frisingense GSF30(T) identifies diverse strategies in the Herbaspirillum genus to interact with plants.</title>
        <authorList>
            <person name="Straub D."/>
            <person name="Rothballer M."/>
            <person name="Hartmann A."/>
            <person name="Ludewig U."/>
        </authorList>
    </citation>
    <scope>NUCLEOTIDE SEQUENCE [LARGE SCALE GENOMIC DNA]</scope>
    <source>
        <strain evidence="2 3">GSF30</strain>
    </source>
</reference>
<gene>
    <name evidence="2" type="ORF">HFRIS_009410</name>
</gene>
<dbReference type="InterPro" id="IPR001279">
    <property type="entry name" value="Metallo-B-lactamas"/>
</dbReference>
<evidence type="ECO:0000313" key="2">
    <source>
        <dbReference type="EMBL" id="EOA05089.1"/>
    </source>
</evidence>
<dbReference type="GO" id="GO:0016787">
    <property type="term" value="F:hydrolase activity"/>
    <property type="evidence" value="ECO:0007669"/>
    <property type="project" value="UniProtKB-KW"/>
</dbReference>
<accession>A0AAI9IFI5</accession>
<dbReference type="Proteomes" id="UP000006772">
    <property type="component" value="Unassembled WGS sequence"/>
</dbReference>
<dbReference type="Pfam" id="PF00753">
    <property type="entry name" value="Lactamase_B"/>
    <property type="match status" value="1"/>
</dbReference>
<dbReference type="PANTHER" id="PTHR43546">
    <property type="entry name" value="UPF0173 METAL-DEPENDENT HYDROLASE MJ1163-RELATED"/>
    <property type="match status" value="1"/>
</dbReference>
<dbReference type="Gene3D" id="3.60.15.10">
    <property type="entry name" value="Ribonuclease Z/Hydroxyacylglutathione hydrolase-like"/>
    <property type="match status" value="1"/>
</dbReference>
<feature type="domain" description="Metallo-beta-lactamase" evidence="1">
    <location>
        <begin position="48"/>
        <end position="98"/>
    </location>
</feature>
<dbReference type="InterPro" id="IPR036866">
    <property type="entry name" value="RibonucZ/Hydroxyglut_hydro"/>
</dbReference>
<sequence>MNVAAKLKYYGWSSIALETSHGALFFDPFYRPYCGAEWFHLDDFMHAKYICVTHGHEEHFLDVPEVAKATGACVIGAPSLTRFMQRRHKFTPAQLRAIEPASFDSVSVPGFKITALPWQHRDINLYKALTKAVFKGNTTQLAWAWSSATNAPFYSPYTGFHVELPDGTTILNYNEGFNSKMTDAEIEALGRRFKTDILLAGMQLDFIQDVVRGVAALKPQVVVLYPPHEKFHEMMEVSSRPWSEFADAVRSRFPHIRVHVAEPGFELEVPQNLVTSVLDQAA</sequence>
<dbReference type="PANTHER" id="PTHR43546:SF3">
    <property type="entry name" value="UPF0173 METAL-DEPENDENT HYDROLASE MJ1163"/>
    <property type="match status" value="1"/>
</dbReference>
<proteinExistence type="predicted"/>
<evidence type="ECO:0000259" key="1">
    <source>
        <dbReference type="Pfam" id="PF00753"/>
    </source>
</evidence>
<dbReference type="EMBL" id="AEEC02000010">
    <property type="protein sequence ID" value="EOA05089.1"/>
    <property type="molecule type" value="Genomic_DNA"/>
</dbReference>
<dbReference type="SUPFAM" id="SSF56281">
    <property type="entry name" value="Metallo-hydrolase/oxidoreductase"/>
    <property type="match status" value="1"/>
</dbReference>
<protein>
    <submittedName>
        <fullName evidence="2">Metal-dependent hydrolase</fullName>
    </submittedName>
</protein>
<evidence type="ECO:0000313" key="3">
    <source>
        <dbReference type="Proteomes" id="UP000006772"/>
    </source>
</evidence>